<evidence type="ECO:0000313" key="2">
    <source>
        <dbReference type="EMBL" id="KKK75641.1"/>
    </source>
</evidence>
<evidence type="ECO:0000259" key="1">
    <source>
        <dbReference type="Pfam" id="PF22262"/>
    </source>
</evidence>
<comment type="caution">
    <text evidence="2">The sequence shown here is derived from an EMBL/GenBank/DDBJ whole genome shotgun (WGS) entry which is preliminary data.</text>
</comment>
<dbReference type="InterPro" id="IPR053802">
    <property type="entry name" value="DUF6950"/>
</dbReference>
<dbReference type="EMBL" id="LAZR01055770">
    <property type="protein sequence ID" value="KKK75641.1"/>
    <property type="molecule type" value="Genomic_DNA"/>
</dbReference>
<feature type="non-terminal residue" evidence="2">
    <location>
        <position position="144"/>
    </location>
</feature>
<organism evidence="2">
    <name type="scientific">marine sediment metagenome</name>
    <dbReference type="NCBI Taxonomy" id="412755"/>
    <lineage>
        <taxon>unclassified sequences</taxon>
        <taxon>metagenomes</taxon>
        <taxon>ecological metagenomes</taxon>
    </lineage>
</organism>
<accession>A0A0F9ATX2</accession>
<proteinExistence type="predicted"/>
<feature type="domain" description="DUF6950" evidence="1">
    <location>
        <begin position="2"/>
        <end position="129"/>
    </location>
</feature>
<protein>
    <recommendedName>
        <fullName evidence="1">DUF6950 domain-containing protein</fullName>
    </recommendedName>
</protein>
<reference evidence="2" key="1">
    <citation type="journal article" date="2015" name="Nature">
        <title>Complex archaea that bridge the gap between prokaryotes and eukaryotes.</title>
        <authorList>
            <person name="Spang A."/>
            <person name="Saw J.H."/>
            <person name="Jorgensen S.L."/>
            <person name="Zaremba-Niedzwiedzka K."/>
            <person name="Martijn J."/>
            <person name="Lind A.E."/>
            <person name="van Eijk R."/>
            <person name="Schleper C."/>
            <person name="Guy L."/>
            <person name="Ettema T.J."/>
        </authorList>
    </citation>
    <scope>NUCLEOTIDE SEQUENCE</scope>
</reference>
<dbReference type="Pfam" id="PF22262">
    <property type="entry name" value="DUF6950"/>
    <property type="match status" value="1"/>
</dbReference>
<dbReference type="AlphaFoldDB" id="A0A0F9ATX2"/>
<name>A0A0F9ATX2_9ZZZZ</name>
<sequence>MNRVRTWDVDLQTWAGSLIGEPFRWGRTDCASIVIEAQHIMYGTYVFNVPKWKGKVKALRTLAEVKSIRAVLRKYADPVGRGFLQMGDVVLLKNGCDVLETDGLMLVVRDYALSTSPDEGVIRVPLEAIPKKATFWRVRERSIW</sequence>
<gene>
    <name evidence="2" type="ORF">LCGC14_2871690</name>
</gene>